<dbReference type="EMBL" id="UZAG01020997">
    <property type="protein sequence ID" value="VDO48663.1"/>
    <property type="molecule type" value="Genomic_DNA"/>
</dbReference>
<reference evidence="3" key="1">
    <citation type="submission" date="2017-02" db="UniProtKB">
        <authorList>
            <consortium name="WormBaseParasite"/>
        </authorList>
    </citation>
    <scope>IDENTIFICATION</scope>
</reference>
<organism evidence="3">
    <name type="scientific">Brugia timori</name>
    <dbReference type="NCBI Taxonomy" id="42155"/>
    <lineage>
        <taxon>Eukaryota</taxon>
        <taxon>Metazoa</taxon>
        <taxon>Ecdysozoa</taxon>
        <taxon>Nematoda</taxon>
        <taxon>Chromadorea</taxon>
        <taxon>Rhabditida</taxon>
        <taxon>Spirurina</taxon>
        <taxon>Spiruromorpha</taxon>
        <taxon>Filarioidea</taxon>
        <taxon>Onchocercidae</taxon>
        <taxon>Brugia</taxon>
    </lineage>
</organism>
<accession>A0A0R3R8C8</accession>
<reference evidence="1 2" key="2">
    <citation type="submission" date="2018-11" db="EMBL/GenBank/DDBJ databases">
        <authorList>
            <consortium name="Pathogen Informatics"/>
        </authorList>
    </citation>
    <scope>NUCLEOTIDE SEQUENCE [LARGE SCALE GENOMIC DNA]</scope>
</reference>
<dbReference type="AlphaFoldDB" id="A0A0R3R8C8"/>
<protein>
    <submittedName>
        <fullName evidence="1 3">Uncharacterized protein</fullName>
    </submittedName>
</protein>
<name>A0A0R3R8C8_9BILA</name>
<keyword evidence="2" id="KW-1185">Reference proteome</keyword>
<gene>
    <name evidence="1" type="ORF">BTMF_LOCUS14263</name>
</gene>
<evidence type="ECO:0000313" key="1">
    <source>
        <dbReference type="EMBL" id="VDO48663.1"/>
    </source>
</evidence>
<evidence type="ECO:0000313" key="3">
    <source>
        <dbReference type="WBParaSite" id="BTMF_0001628401-mRNA-1"/>
    </source>
</evidence>
<proteinExistence type="predicted"/>
<dbReference type="Proteomes" id="UP000280834">
    <property type="component" value="Unassembled WGS sequence"/>
</dbReference>
<evidence type="ECO:0000313" key="2">
    <source>
        <dbReference type="Proteomes" id="UP000280834"/>
    </source>
</evidence>
<sequence>MIKDREMSTIIENHLRHNNRNNGRRSVVPKSRHEALPQLSEADNIHVGNENPHLDGRVPINGTWIFNDGIKFWRSVTFV</sequence>
<dbReference type="WBParaSite" id="BTMF_0001628401-mRNA-1">
    <property type="protein sequence ID" value="BTMF_0001628401-mRNA-1"/>
    <property type="gene ID" value="BTMF_0001628401"/>
</dbReference>